<dbReference type="Proteomes" id="UP000499080">
    <property type="component" value="Unassembled WGS sequence"/>
</dbReference>
<dbReference type="PANTHER" id="PTHR12450:SF22">
    <property type="entry name" value="EXTRACELLULAR SERINE_THREONINE PROTEIN CG31145"/>
    <property type="match status" value="1"/>
</dbReference>
<dbReference type="GO" id="GO:0004674">
    <property type="term" value="F:protein serine/threonine kinase activity"/>
    <property type="evidence" value="ECO:0007669"/>
    <property type="project" value="TreeGrafter"/>
</dbReference>
<dbReference type="GO" id="GO:0005794">
    <property type="term" value="C:Golgi apparatus"/>
    <property type="evidence" value="ECO:0007669"/>
    <property type="project" value="UniProtKB-SubCell"/>
</dbReference>
<feature type="binding site" evidence="7">
    <location>
        <begin position="352"/>
        <end position="356"/>
    </location>
    <ligand>
        <name>ATP</name>
        <dbReference type="ChEBI" id="CHEBI:30616"/>
    </ligand>
</feature>
<dbReference type="AlphaFoldDB" id="A0A4Y2G066"/>
<gene>
    <name evidence="11" type="primary">CG31145_7</name>
    <name evidence="11" type="ORF">AVEN_131788_1</name>
</gene>
<dbReference type="InterPro" id="IPR009581">
    <property type="entry name" value="FAM20_C"/>
</dbReference>
<comment type="similarity">
    <text evidence="2">Belongs to the FAM20 family.</text>
</comment>
<evidence type="ECO:0000256" key="6">
    <source>
        <dbReference type="PIRSR" id="PIRSR624869-1"/>
    </source>
</evidence>
<keyword evidence="4" id="KW-1015">Disulfide bond</keyword>
<sequence length="532" mass="62008">MKIKIRISLLISVLSITVFILLFIAYFKCNLSFPPDSAHLTLDDEIVKPVDEVAALKAAIWQDVPRYIPRRRRRKIKVAHIAYDDSNRAVEVSDDDENDAFLNDASFTTRRGLVDVRLTSNSLFRSKLVKDCLDTERTRSSKDNRQLFPDLLQLSQEMKTSPLFGSDALQSRITLKQLLNRESENNLTTVEKFQNKISIQDLYEENDPDVDALLEEMATMKIKRVVENSKGTQLKLFITFDDGSQAMLKPMRFDRETETNPNHFYFTDFERHNSEIAAFHLDRILGFRRCPPVVGRKVSIKTELFDNAEKDLRKTFFISPANNICFHGHCKQYCDTSHAICGQPASVEVSLATLLLPERKKWKNPWKRSYRKRIPMAEWEKNDLYCQVVRQQELYDNSKRLADLMDVFILDFLIGNMDRHTYETFEIFGNDSFILHLDQGRGFGRANHDEMSILTPLTQCCFLHSKTFYRLLDLQHETMKLSTLMRCSLYRDPLNPILPNAHLEALDRRLETILHAIRDCIQKLGMNNVFYR</sequence>
<evidence type="ECO:0000256" key="5">
    <source>
        <dbReference type="ARBA" id="ARBA00023180"/>
    </source>
</evidence>
<feature type="active site" evidence="6">
    <location>
        <position position="418"/>
    </location>
</feature>
<proteinExistence type="inferred from homology"/>
<keyword evidence="5" id="KW-0325">Glycoprotein</keyword>
<accession>A0A4Y2G066</accession>
<evidence type="ECO:0000256" key="4">
    <source>
        <dbReference type="ARBA" id="ARBA00023157"/>
    </source>
</evidence>
<dbReference type="GO" id="GO:0046872">
    <property type="term" value="F:metal ion binding"/>
    <property type="evidence" value="ECO:0007669"/>
    <property type="project" value="UniProtKB-KW"/>
</dbReference>
<evidence type="ECO:0000256" key="2">
    <source>
        <dbReference type="ARBA" id="ARBA00006557"/>
    </source>
</evidence>
<evidence type="ECO:0000256" key="8">
    <source>
        <dbReference type="PIRSR" id="PIRSR624869-3"/>
    </source>
</evidence>
<keyword evidence="12" id="KW-1185">Reference proteome</keyword>
<keyword evidence="3" id="KW-0333">Golgi apparatus</keyword>
<feature type="binding site" evidence="7">
    <location>
        <position position="438"/>
    </location>
    <ligand>
        <name>ATP</name>
        <dbReference type="ChEBI" id="CHEBI:30616"/>
    </ligand>
</feature>
<reference evidence="11 12" key="1">
    <citation type="journal article" date="2019" name="Sci. Rep.">
        <title>Orb-weaving spider Araneus ventricosus genome elucidates the spidroin gene catalogue.</title>
        <authorList>
            <person name="Kono N."/>
            <person name="Nakamura H."/>
            <person name="Ohtoshi R."/>
            <person name="Moran D.A.P."/>
            <person name="Shinohara A."/>
            <person name="Yoshida Y."/>
            <person name="Fujiwara M."/>
            <person name="Mori M."/>
            <person name="Tomita M."/>
            <person name="Arakawa K."/>
        </authorList>
    </citation>
    <scope>NUCLEOTIDE SEQUENCE [LARGE SCALE GENOMIC DNA]</scope>
</reference>
<feature type="binding site" evidence="7">
    <location>
        <position position="423"/>
    </location>
    <ligand>
        <name>ATP</name>
        <dbReference type="ChEBI" id="CHEBI:30616"/>
    </ligand>
</feature>
<protein>
    <submittedName>
        <fullName evidence="11">Extracellular serine/threonine protein CG31145</fullName>
    </submittedName>
</protein>
<evidence type="ECO:0000256" key="3">
    <source>
        <dbReference type="ARBA" id="ARBA00023034"/>
    </source>
</evidence>
<evidence type="ECO:0000313" key="11">
    <source>
        <dbReference type="EMBL" id="GBM47003.1"/>
    </source>
</evidence>
<dbReference type="InterPro" id="IPR024869">
    <property type="entry name" value="FAM20"/>
</dbReference>
<feature type="domain" description="FAM20 C-terminal" evidence="10">
    <location>
        <begin position="316"/>
        <end position="529"/>
    </location>
</feature>
<organism evidence="11 12">
    <name type="scientific">Araneus ventricosus</name>
    <name type="common">Orbweaver spider</name>
    <name type="synonym">Epeira ventricosa</name>
    <dbReference type="NCBI Taxonomy" id="182803"/>
    <lineage>
        <taxon>Eukaryota</taxon>
        <taxon>Metazoa</taxon>
        <taxon>Ecdysozoa</taxon>
        <taxon>Arthropoda</taxon>
        <taxon>Chelicerata</taxon>
        <taxon>Arachnida</taxon>
        <taxon>Araneae</taxon>
        <taxon>Araneomorphae</taxon>
        <taxon>Entelegynae</taxon>
        <taxon>Araneoidea</taxon>
        <taxon>Araneidae</taxon>
        <taxon>Araneus</taxon>
    </lineage>
</organism>
<keyword evidence="7" id="KW-0067">ATP-binding</keyword>
<dbReference type="PANTHER" id="PTHR12450">
    <property type="entry name" value="DENTIN MATRIX PROTEIN 4 PROTEIN FAM20"/>
    <property type="match status" value="1"/>
</dbReference>
<name>A0A4Y2G066_ARAVE</name>
<keyword evidence="9" id="KW-0812">Transmembrane</keyword>
<dbReference type="GO" id="GO:0005524">
    <property type="term" value="F:ATP binding"/>
    <property type="evidence" value="ECO:0007669"/>
    <property type="project" value="UniProtKB-KW"/>
</dbReference>
<evidence type="ECO:0000256" key="7">
    <source>
        <dbReference type="PIRSR" id="PIRSR624869-2"/>
    </source>
</evidence>
<feature type="binding site" evidence="7">
    <location>
        <position position="249"/>
    </location>
    <ligand>
        <name>ATP</name>
        <dbReference type="ChEBI" id="CHEBI:30616"/>
    </ligand>
</feature>
<dbReference type="Pfam" id="PF06702">
    <property type="entry name" value="Fam20C"/>
    <property type="match status" value="1"/>
</dbReference>
<evidence type="ECO:0000259" key="10">
    <source>
        <dbReference type="Pfam" id="PF06702"/>
    </source>
</evidence>
<feature type="binding site" evidence="7">
    <location>
        <position position="233"/>
    </location>
    <ligand>
        <name>ATP</name>
        <dbReference type="ChEBI" id="CHEBI:30616"/>
    </ligand>
</feature>
<keyword evidence="9" id="KW-1133">Transmembrane helix</keyword>
<keyword evidence="7" id="KW-0547">Nucleotide-binding</keyword>
<feature type="binding site" evidence="7">
    <location>
        <position position="270"/>
    </location>
    <ligand>
        <name>ATP</name>
        <dbReference type="ChEBI" id="CHEBI:30616"/>
    </ligand>
</feature>
<comment type="subcellular location">
    <subcellularLocation>
        <location evidence="1">Golgi apparatus</location>
    </subcellularLocation>
</comment>
<evidence type="ECO:0000256" key="1">
    <source>
        <dbReference type="ARBA" id="ARBA00004555"/>
    </source>
</evidence>
<feature type="transmembrane region" description="Helical" evidence="9">
    <location>
        <begin position="7"/>
        <end position="27"/>
    </location>
</feature>
<comment type="cofactor">
    <cofactor evidence="8">
        <name>Mn(2+)</name>
        <dbReference type="ChEBI" id="CHEBI:29035"/>
    </cofactor>
</comment>
<dbReference type="EMBL" id="BGPR01001161">
    <property type="protein sequence ID" value="GBM47003.1"/>
    <property type="molecule type" value="Genomic_DNA"/>
</dbReference>
<keyword evidence="9" id="KW-0472">Membrane</keyword>
<dbReference type="OrthoDB" id="8583677at2759"/>
<feature type="binding site" evidence="8">
    <location>
        <position position="438"/>
    </location>
    <ligand>
        <name>Mn(2+)</name>
        <dbReference type="ChEBI" id="CHEBI:29035"/>
    </ligand>
</feature>
<comment type="caution">
    <text evidence="11">The sequence shown here is derived from an EMBL/GenBank/DDBJ whole genome shotgun (WGS) entry which is preliminary data.</text>
</comment>
<evidence type="ECO:0000256" key="9">
    <source>
        <dbReference type="SAM" id="Phobius"/>
    </source>
</evidence>
<keyword evidence="8" id="KW-0464">Manganese</keyword>
<feature type="binding site" evidence="8">
    <location>
        <position position="270"/>
    </location>
    <ligand>
        <name>Mn(2+)</name>
        <dbReference type="ChEBI" id="CHEBI:29035"/>
    </ligand>
</feature>
<keyword evidence="8" id="KW-0479">Metal-binding</keyword>
<evidence type="ECO:0000313" key="12">
    <source>
        <dbReference type="Proteomes" id="UP000499080"/>
    </source>
</evidence>